<keyword evidence="1" id="KW-0732">Signal</keyword>
<feature type="chain" id="PRO_5002435033" description="Secreted protein" evidence="1">
    <location>
        <begin position="23"/>
        <end position="64"/>
    </location>
</feature>
<protein>
    <recommendedName>
        <fullName evidence="3">Secreted protein</fullName>
    </recommendedName>
</protein>
<evidence type="ECO:0000313" key="2">
    <source>
        <dbReference type="EMBL" id="JAI01559.1"/>
    </source>
</evidence>
<name>A0A0E9XIP4_ANGAN</name>
<dbReference type="AlphaFoldDB" id="A0A0E9XIP4"/>
<accession>A0A0E9XIP4</accession>
<proteinExistence type="predicted"/>
<reference evidence="2" key="1">
    <citation type="submission" date="2014-11" db="EMBL/GenBank/DDBJ databases">
        <authorList>
            <person name="Amaro Gonzalez C."/>
        </authorList>
    </citation>
    <scope>NUCLEOTIDE SEQUENCE</scope>
</reference>
<dbReference type="EMBL" id="GBXM01007019">
    <property type="protein sequence ID" value="JAI01559.1"/>
    <property type="molecule type" value="Transcribed_RNA"/>
</dbReference>
<sequence>MALCSYAILRTLGMQLCVVIEAIPYHESRRYCCLQTRPCRTLKDAVLFPFSISLCISLHSAKPP</sequence>
<organism evidence="2">
    <name type="scientific">Anguilla anguilla</name>
    <name type="common">European freshwater eel</name>
    <name type="synonym">Muraena anguilla</name>
    <dbReference type="NCBI Taxonomy" id="7936"/>
    <lineage>
        <taxon>Eukaryota</taxon>
        <taxon>Metazoa</taxon>
        <taxon>Chordata</taxon>
        <taxon>Craniata</taxon>
        <taxon>Vertebrata</taxon>
        <taxon>Euteleostomi</taxon>
        <taxon>Actinopterygii</taxon>
        <taxon>Neopterygii</taxon>
        <taxon>Teleostei</taxon>
        <taxon>Anguilliformes</taxon>
        <taxon>Anguillidae</taxon>
        <taxon>Anguilla</taxon>
    </lineage>
</organism>
<evidence type="ECO:0000256" key="1">
    <source>
        <dbReference type="SAM" id="SignalP"/>
    </source>
</evidence>
<feature type="signal peptide" evidence="1">
    <location>
        <begin position="1"/>
        <end position="22"/>
    </location>
</feature>
<reference evidence="2" key="2">
    <citation type="journal article" date="2015" name="Fish Shellfish Immunol.">
        <title>Early steps in the European eel (Anguilla anguilla)-Vibrio vulnificus interaction in the gills: Role of the RtxA13 toxin.</title>
        <authorList>
            <person name="Callol A."/>
            <person name="Pajuelo D."/>
            <person name="Ebbesson L."/>
            <person name="Teles M."/>
            <person name="MacKenzie S."/>
            <person name="Amaro C."/>
        </authorList>
    </citation>
    <scope>NUCLEOTIDE SEQUENCE</scope>
</reference>
<evidence type="ECO:0008006" key="3">
    <source>
        <dbReference type="Google" id="ProtNLM"/>
    </source>
</evidence>